<feature type="domain" description="Peptidase M12B" evidence="5">
    <location>
        <begin position="76"/>
        <end position="234"/>
    </location>
</feature>
<feature type="region of interest" description="Disordered" evidence="2">
    <location>
        <begin position="600"/>
        <end position="623"/>
    </location>
</feature>
<feature type="binding site" evidence="1">
    <location>
        <position position="208"/>
    </location>
    <ligand>
        <name>Zn(2+)</name>
        <dbReference type="ChEBI" id="CHEBI:29105"/>
        <note>catalytic</note>
    </ligand>
</feature>
<evidence type="ECO:0000256" key="2">
    <source>
        <dbReference type="SAM" id="MobiDB-lite"/>
    </source>
</evidence>
<proteinExistence type="predicted"/>
<keyword evidence="3" id="KW-0812">Transmembrane</keyword>
<feature type="active site" evidence="1">
    <location>
        <position position="199"/>
    </location>
</feature>
<dbReference type="Pfam" id="PF01421">
    <property type="entry name" value="Reprolysin"/>
    <property type="match status" value="1"/>
</dbReference>
<comment type="caution">
    <text evidence="1">Lacks conserved residue(s) required for the propagation of feature annotation.</text>
</comment>
<dbReference type="GO" id="GO:0006508">
    <property type="term" value="P:proteolysis"/>
    <property type="evidence" value="ECO:0007669"/>
    <property type="project" value="InterPro"/>
</dbReference>
<evidence type="ECO:0000313" key="8">
    <source>
        <dbReference type="WBParaSite" id="nOo.2.0.1.t05351-RA"/>
    </source>
</evidence>
<evidence type="ECO:0000256" key="4">
    <source>
        <dbReference type="SAM" id="SignalP"/>
    </source>
</evidence>
<dbReference type="AlphaFoldDB" id="A0A182EBB8"/>
<keyword evidence="1" id="KW-0479">Metal-binding</keyword>
<dbReference type="WBParaSite" id="nOo.2.0.1.t05351-RA">
    <property type="protein sequence ID" value="nOo.2.0.1.t05351-RA"/>
    <property type="gene ID" value="nOo.2.0.1.g05351"/>
</dbReference>
<dbReference type="SUPFAM" id="SSF55486">
    <property type="entry name" value="Metalloproteases ('zincins'), catalytic domain"/>
    <property type="match status" value="1"/>
</dbReference>
<evidence type="ECO:0000313" key="7">
    <source>
        <dbReference type="Proteomes" id="UP000271087"/>
    </source>
</evidence>
<dbReference type="OrthoDB" id="5951731at2759"/>
<name>A0A182EBB8_ONCOC</name>
<dbReference type="InterPro" id="IPR024079">
    <property type="entry name" value="MetalloPept_cat_dom_sf"/>
</dbReference>
<feature type="signal peptide" evidence="4">
    <location>
        <begin position="1"/>
        <end position="24"/>
    </location>
</feature>
<keyword evidence="3" id="KW-0472">Membrane</keyword>
<keyword evidence="4" id="KW-0732">Signal</keyword>
<keyword evidence="1" id="KW-0862">Zinc</keyword>
<keyword evidence="3" id="KW-1133">Transmembrane helix</keyword>
<gene>
    <name evidence="6" type="ORF">NOO_LOCUS5351</name>
</gene>
<organism evidence="8">
    <name type="scientific">Onchocerca ochengi</name>
    <name type="common">Filarial nematode worm</name>
    <dbReference type="NCBI Taxonomy" id="42157"/>
    <lineage>
        <taxon>Eukaryota</taxon>
        <taxon>Metazoa</taxon>
        <taxon>Ecdysozoa</taxon>
        <taxon>Nematoda</taxon>
        <taxon>Chromadorea</taxon>
        <taxon>Rhabditida</taxon>
        <taxon>Spirurina</taxon>
        <taxon>Spiruromorpha</taxon>
        <taxon>Filarioidea</taxon>
        <taxon>Onchocercidae</taxon>
        <taxon>Onchocerca</taxon>
    </lineage>
</organism>
<protein>
    <submittedName>
        <fullName evidence="8">Peptidase M12B domain-containing protein</fullName>
    </submittedName>
</protein>
<keyword evidence="7" id="KW-1185">Reference proteome</keyword>
<sequence>MIDIPMIISVLFPLTALSYHLTSAKSVIDFNIMDESNFTDQYEISEKISRRSRREPAVWGEPAPDYSGVQLNDYIHFLNTLIFVDSKITNHYNSNMDNVKKNVMKLIQEANNYFYQINVRIIVVDILQTYRNNLSLYSFEEFRNRRISKLPNHDFAALISYRYAGGLAFVNGMCTSKAVMLCGFYPHNPSAMGGIFFHEVAHLLGVPHRNTTNPIDVSNCYCPMIRSTTISGCLKIPGYDHDCTLQQMVNMLEKNRCLKHVKSINFFFTQQTIEKSLPLCGNGIIEGTEECDCGSQKLCYNLNCRADECLQIVKTWQMYICGWIIIVLIIILFIVCVTRRYFWLCCDILTNYNFGTYCSCNLLQLFSNFKSIIRPKRKYFWHYVDSNYAKSLRRAGNNIVVAKDHLIGISHKLDSNGISVLITPGDKECLVRKSTIMRPKQPPPPPPTFSSRNTLDKTLSSIRTAPSTPIKKPPPLPIKPPNLSLKMIMMDRDDTYEMSNTAKKRLSSLIRSNTVDYSHSSEHSTDHYDSISRKFDDDFDDDFDDNELLPESHNDEKKQQSLHYTTIVTVKERLPVEDRKSAKKSVKSVPLHHLEQITKLSTREESFSSSESRSQLCPSDDTNSKTRPIAYVSFRCEMNQTLS</sequence>
<feature type="chain" id="PRO_5043137463" evidence="4">
    <location>
        <begin position="25"/>
        <end position="643"/>
    </location>
</feature>
<dbReference type="GO" id="GO:0046872">
    <property type="term" value="F:metal ion binding"/>
    <property type="evidence" value="ECO:0007669"/>
    <property type="project" value="UniProtKB-KW"/>
</dbReference>
<evidence type="ECO:0000256" key="1">
    <source>
        <dbReference type="PROSITE-ProRule" id="PRU00276"/>
    </source>
</evidence>
<dbReference type="PROSITE" id="PS50215">
    <property type="entry name" value="ADAM_MEPRO"/>
    <property type="match status" value="1"/>
</dbReference>
<dbReference type="GO" id="GO:0004222">
    <property type="term" value="F:metalloendopeptidase activity"/>
    <property type="evidence" value="ECO:0007669"/>
    <property type="project" value="InterPro"/>
</dbReference>
<dbReference type="Gene3D" id="4.10.70.10">
    <property type="entry name" value="Disintegrin domain"/>
    <property type="match status" value="1"/>
</dbReference>
<reference evidence="6 7" key="2">
    <citation type="submission" date="2018-08" db="EMBL/GenBank/DDBJ databases">
        <authorList>
            <person name="Laetsch R D."/>
            <person name="Stevens L."/>
            <person name="Kumar S."/>
            <person name="Blaxter L. M."/>
        </authorList>
    </citation>
    <scope>NUCLEOTIDE SEQUENCE [LARGE SCALE GENOMIC DNA]</scope>
</reference>
<evidence type="ECO:0000256" key="3">
    <source>
        <dbReference type="SAM" id="Phobius"/>
    </source>
</evidence>
<evidence type="ECO:0000259" key="5">
    <source>
        <dbReference type="PROSITE" id="PS50215"/>
    </source>
</evidence>
<dbReference type="STRING" id="42157.A0A182EBB8"/>
<feature type="binding site" evidence="1">
    <location>
        <position position="198"/>
    </location>
    <ligand>
        <name>Zn(2+)</name>
        <dbReference type="ChEBI" id="CHEBI:29105"/>
        <note>catalytic</note>
    </ligand>
</feature>
<dbReference type="InterPro" id="IPR036436">
    <property type="entry name" value="Disintegrin_dom_sf"/>
</dbReference>
<dbReference type="PANTHER" id="PTHR11905:SF250">
    <property type="entry name" value="PEPTIDASE M12B DOMAIN-CONTAINING PROTEIN"/>
    <property type="match status" value="1"/>
</dbReference>
<dbReference type="PANTHER" id="PTHR11905">
    <property type="entry name" value="ADAM A DISINTEGRIN AND METALLOPROTEASE DOMAIN"/>
    <property type="match status" value="1"/>
</dbReference>
<feature type="transmembrane region" description="Helical" evidence="3">
    <location>
        <begin position="316"/>
        <end position="337"/>
    </location>
</feature>
<dbReference type="EMBL" id="UYRW01001400">
    <property type="protein sequence ID" value="VDK77078.1"/>
    <property type="molecule type" value="Genomic_DNA"/>
</dbReference>
<reference evidence="8" key="1">
    <citation type="submission" date="2016-06" db="UniProtKB">
        <authorList>
            <consortium name="WormBaseParasite"/>
        </authorList>
    </citation>
    <scope>IDENTIFICATION</scope>
</reference>
<feature type="binding site" evidence="1">
    <location>
        <position position="202"/>
    </location>
    <ligand>
        <name>Zn(2+)</name>
        <dbReference type="ChEBI" id="CHEBI:29105"/>
        <note>catalytic</note>
    </ligand>
</feature>
<dbReference type="Proteomes" id="UP000271087">
    <property type="component" value="Unassembled WGS sequence"/>
</dbReference>
<dbReference type="Gene3D" id="3.40.390.10">
    <property type="entry name" value="Collagenase (Catalytic Domain)"/>
    <property type="match status" value="1"/>
</dbReference>
<evidence type="ECO:0000313" key="6">
    <source>
        <dbReference type="EMBL" id="VDK77078.1"/>
    </source>
</evidence>
<accession>A0A182EBB8</accession>
<dbReference type="InterPro" id="IPR001590">
    <property type="entry name" value="Peptidase_M12B"/>
</dbReference>